<proteinExistence type="predicted"/>
<feature type="region of interest" description="Disordered" evidence="1">
    <location>
        <begin position="1"/>
        <end position="68"/>
    </location>
</feature>
<feature type="compositionally biased region" description="Basic and acidic residues" evidence="1">
    <location>
        <begin position="1"/>
        <end position="58"/>
    </location>
</feature>
<sequence>MGKEHEERREKKNERKSKNEEARTKKRERRSENEEVRTKKRERRNENEETRWTKKEKNINYSNKFNPPGRNVLINIYYAFLGLT</sequence>
<accession>A0A1A8WB44</accession>
<organism evidence="2 3">
    <name type="scientific">Plasmodium malariae</name>
    <dbReference type="NCBI Taxonomy" id="5858"/>
    <lineage>
        <taxon>Eukaryota</taxon>
        <taxon>Sar</taxon>
        <taxon>Alveolata</taxon>
        <taxon>Apicomplexa</taxon>
        <taxon>Aconoidasida</taxon>
        <taxon>Haemosporida</taxon>
        <taxon>Plasmodiidae</taxon>
        <taxon>Plasmodium</taxon>
        <taxon>Plasmodium (Plasmodium)</taxon>
    </lineage>
</organism>
<gene>
    <name evidence="2" type="ORF">PMALA_029060</name>
</gene>
<reference evidence="3" key="1">
    <citation type="submission" date="2016-05" db="EMBL/GenBank/DDBJ databases">
        <authorList>
            <person name="Naeem Raeece"/>
        </authorList>
    </citation>
    <scope>NUCLEOTIDE SEQUENCE [LARGE SCALE GENOMIC DNA]</scope>
</reference>
<dbReference type="AlphaFoldDB" id="A0A1A8WB44"/>
<protein>
    <submittedName>
        <fullName evidence="2">Uncharacterized protein</fullName>
    </submittedName>
</protein>
<evidence type="ECO:0000313" key="3">
    <source>
        <dbReference type="Proteomes" id="UP000078597"/>
    </source>
</evidence>
<dbReference type="EMBL" id="FLQW01001553">
    <property type="protein sequence ID" value="SBS90232.1"/>
    <property type="molecule type" value="Genomic_DNA"/>
</dbReference>
<evidence type="ECO:0000256" key="1">
    <source>
        <dbReference type="SAM" id="MobiDB-lite"/>
    </source>
</evidence>
<dbReference type="Proteomes" id="UP000078597">
    <property type="component" value="Unassembled WGS sequence"/>
</dbReference>
<evidence type="ECO:0000313" key="2">
    <source>
        <dbReference type="EMBL" id="SBS90232.1"/>
    </source>
</evidence>
<name>A0A1A8WB44_PLAMA</name>